<gene>
    <name evidence="3" type="ORF">GYA93_03045</name>
</gene>
<protein>
    <recommendedName>
        <fullName evidence="5">Type IV toxin-antitoxin system AbiEi family antitoxin domain-containing protein</fullName>
    </recommendedName>
</protein>
<dbReference type="InterPro" id="IPR025159">
    <property type="entry name" value="AbiEi_N"/>
</dbReference>
<comment type="caution">
    <text evidence="3">The sequence shown here is derived from an EMBL/GenBank/DDBJ whole genome shotgun (WGS) entry which is preliminary data.</text>
</comment>
<reference evidence="3 4" key="1">
    <citation type="submission" date="2020-01" db="EMBL/GenBank/DDBJ databases">
        <title>Investigation of new actinobacteria for the biodesulphurisation of diesel fuel.</title>
        <authorList>
            <person name="Athi Narayanan S.M."/>
        </authorList>
    </citation>
    <scope>NUCLEOTIDE SEQUENCE [LARGE SCALE GENOMIC DNA]</scope>
    <source>
        <strain evidence="3 4">213E</strain>
    </source>
</reference>
<dbReference type="Pfam" id="PF13338">
    <property type="entry name" value="AbiEi_4"/>
    <property type="match status" value="1"/>
</dbReference>
<dbReference type="Pfam" id="PF09407">
    <property type="entry name" value="AbiEi_1"/>
    <property type="match status" value="1"/>
</dbReference>
<accession>A0A7K3LJX6</accession>
<proteinExistence type="predicted"/>
<feature type="domain" description="AbiEi antitoxin C-terminal" evidence="1">
    <location>
        <begin position="64"/>
        <end position="156"/>
    </location>
</feature>
<evidence type="ECO:0000313" key="4">
    <source>
        <dbReference type="Proteomes" id="UP000466307"/>
    </source>
</evidence>
<evidence type="ECO:0000313" key="3">
    <source>
        <dbReference type="EMBL" id="NDK88562.1"/>
    </source>
</evidence>
<dbReference type="AlphaFoldDB" id="A0A7K3LJX6"/>
<feature type="domain" description="AbiEi antitoxin N-terminal" evidence="2">
    <location>
        <begin position="6"/>
        <end position="39"/>
    </location>
</feature>
<dbReference type="InterPro" id="IPR018547">
    <property type="entry name" value="AbiEi_C"/>
</dbReference>
<name>A0A7K3LJX6_9ACTN</name>
<sequence length="306" mass="33059">MTTFPADTHGILLRREALASGITDNQLARAARSGQLVRIWTGAFVPRDRLPAKAVDLHRLRVRAAMDHSGADQVVSHQSAATLHGLEMLLPDLGRVHVTDGAARGGRIDAHKHAHNGALDAQEIVVVDGIRVTGLERTAVDVARSVGQFAPALSVCDSALRLGADREPMTQMLAGRGAGVNLARYALGLADPLSENPAESWGRAQMIAAGLPVPELQHAFHDDDGNLFARADYYWEGLVGEFDGFVKYEKLLGADQDASAVVVDEKIREDKIRRCGVVVVRWIWADLTANRVVGILTPELTRLGLI</sequence>
<dbReference type="Proteomes" id="UP000466307">
    <property type="component" value="Unassembled WGS sequence"/>
</dbReference>
<dbReference type="RefSeq" id="WP_059035794.1">
    <property type="nucleotide sequence ID" value="NZ_JAADZU010000006.1"/>
</dbReference>
<dbReference type="EMBL" id="JAADZU010000006">
    <property type="protein sequence ID" value="NDK88562.1"/>
    <property type="molecule type" value="Genomic_DNA"/>
</dbReference>
<evidence type="ECO:0000259" key="1">
    <source>
        <dbReference type="Pfam" id="PF09407"/>
    </source>
</evidence>
<keyword evidence="4" id="KW-1185">Reference proteome</keyword>
<organism evidence="3 4">
    <name type="scientific">Gordonia desulfuricans</name>
    <dbReference type="NCBI Taxonomy" id="89051"/>
    <lineage>
        <taxon>Bacteria</taxon>
        <taxon>Bacillati</taxon>
        <taxon>Actinomycetota</taxon>
        <taxon>Actinomycetes</taxon>
        <taxon>Mycobacteriales</taxon>
        <taxon>Gordoniaceae</taxon>
        <taxon>Gordonia</taxon>
    </lineage>
</organism>
<evidence type="ECO:0000259" key="2">
    <source>
        <dbReference type="Pfam" id="PF13338"/>
    </source>
</evidence>
<evidence type="ECO:0008006" key="5">
    <source>
        <dbReference type="Google" id="ProtNLM"/>
    </source>
</evidence>